<comment type="caution">
    <text evidence="1">The sequence shown here is derived from an EMBL/GenBank/DDBJ whole genome shotgun (WGS) entry which is preliminary data.</text>
</comment>
<accession>A0ACB8QM05</accession>
<proteinExistence type="predicted"/>
<gene>
    <name evidence="1" type="ORF">K488DRAFT_49437</name>
</gene>
<name>A0ACB8QM05_9AGAM</name>
<keyword evidence="2" id="KW-1185">Reference proteome</keyword>
<reference evidence="1" key="1">
    <citation type="submission" date="2021-02" db="EMBL/GenBank/DDBJ databases">
        <authorList>
            <consortium name="DOE Joint Genome Institute"/>
            <person name="Ahrendt S."/>
            <person name="Looney B.P."/>
            <person name="Miyauchi S."/>
            <person name="Morin E."/>
            <person name="Drula E."/>
            <person name="Courty P.E."/>
            <person name="Chicoki N."/>
            <person name="Fauchery L."/>
            <person name="Kohler A."/>
            <person name="Kuo A."/>
            <person name="Labutti K."/>
            <person name="Pangilinan J."/>
            <person name="Lipzen A."/>
            <person name="Riley R."/>
            <person name="Andreopoulos W."/>
            <person name="He G."/>
            <person name="Johnson J."/>
            <person name="Barry K.W."/>
            <person name="Grigoriev I.V."/>
            <person name="Nagy L."/>
            <person name="Hibbett D."/>
            <person name="Henrissat B."/>
            <person name="Matheny P.B."/>
            <person name="Labbe J."/>
            <person name="Martin F."/>
        </authorList>
    </citation>
    <scope>NUCLEOTIDE SEQUENCE</scope>
    <source>
        <strain evidence="1">EC-137</strain>
    </source>
</reference>
<protein>
    <submittedName>
        <fullName evidence="1">Uncharacterized protein</fullName>
    </submittedName>
</protein>
<sequence length="289" mass="31559">MSHLKTTVLITGCTTGGIGHALAKEFQRKGCMVFATTRNPATMQDLVDDPNFETLTLDVCNPDSIRAAKEEVAKRTGGGLHVLTISPAIDSDVEDVKSVFDLNFFSALRVTNAFVPLLMEAGRTSPAHIFSVGSVAGEAGTTYISAYGSAKAALKAWGNTLRVELAPFKYAFLSSFSLIVSHIVQIITGLVRNSKPAEFIKLRLAPDSVYKPIEDFSTKAFYEANDPNARMPVEDYAQIVVREALKPHPRAHLYAGKHSSVAWFATQFLPLGVMVCLSFYTRLHLAYLL</sequence>
<dbReference type="Proteomes" id="UP000814128">
    <property type="component" value="Unassembled WGS sequence"/>
</dbReference>
<dbReference type="EMBL" id="MU273539">
    <property type="protein sequence ID" value="KAI0032682.1"/>
    <property type="molecule type" value="Genomic_DNA"/>
</dbReference>
<evidence type="ECO:0000313" key="1">
    <source>
        <dbReference type="EMBL" id="KAI0032682.1"/>
    </source>
</evidence>
<evidence type="ECO:0000313" key="2">
    <source>
        <dbReference type="Proteomes" id="UP000814128"/>
    </source>
</evidence>
<reference evidence="1" key="2">
    <citation type="journal article" date="2022" name="New Phytol.">
        <title>Evolutionary transition to the ectomycorrhizal habit in the genomes of a hyperdiverse lineage of mushroom-forming fungi.</title>
        <authorList>
            <person name="Looney B."/>
            <person name="Miyauchi S."/>
            <person name="Morin E."/>
            <person name="Drula E."/>
            <person name="Courty P.E."/>
            <person name="Kohler A."/>
            <person name="Kuo A."/>
            <person name="LaButti K."/>
            <person name="Pangilinan J."/>
            <person name="Lipzen A."/>
            <person name="Riley R."/>
            <person name="Andreopoulos W."/>
            <person name="He G."/>
            <person name="Johnson J."/>
            <person name="Nolan M."/>
            <person name="Tritt A."/>
            <person name="Barry K.W."/>
            <person name="Grigoriev I.V."/>
            <person name="Nagy L.G."/>
            <person name="Hibbett D."/>
            <person name="Henrissat B."/>
            <person name="Matheny P.B."/>
            <person name="Labbe J."/>
            <person name="Martin F.M."/>
        </authorList>
    </citation>
    <scope>NUCLEOTIDE SEQUENCE</scope>
    <source>
        <strain evidence="1">EC-137</strain>
    </source>
</reference>
<organism evidence="1 2">
    <name type="scientific">Vararia minispora EC-137</name>
    <dbReference type="NCBI Taxonomy" id="1314806"/>
    <lineage>
        <taxon>Eukaryota</taxon>
        <taxon>Fungi</taxon>
        <taxon>Dikarya</taxon>
        <taxon>Basidiomycota</taxon>
        <taxon>Agaricomycotina</taxon>
        <taxon>Agaricomycetes</taxon>
        <taxon>Russulales</taxon>
        <taxon>Lachnocladiaceae</taxon>
        <taxon>Vararia</taxon>
    </lineage>
</organism>